<gene>
    <name evidence="4" type="primary">nrf-6_1</name>
    <name evidence="4" type="ORF">CDAR_34221</name>
</gene>
<keyword evidence="1" id="KW-1133">Transmembrane helix</keyword>
<accession>A0AAV4UY34</accession>
<evidence type="ECO:0000256" key="1">
    <source>
        <dbReference type="SAM" id="Phobius"/>
    </source>
</evidence>
<feature type="transmembrane region" description="Helical" evidence="1">
    <location>
        <begin position="680"/>
        <end position="701"/>
    </location>
</feature>
<proteinExistence type="predicted"/>
<dbReference type="PANTHER" id="PTHR11161">
    <property type="entry name" value="O-ACYLTRANSFERASE"/>
    <property type="match status" value="1"/>
</dbReference>
<organism evidence="4 5">
    <name type="scientific">Caerostris darwini</name>
    <dbReference type="NCBI Taxonomy" id="1538125"/>
    <lineage>
        <taxon>Eukaryota</taxon>
        <taxon>Metazoa</taxon>
        <taxon>Ecdysozoa</taxon>
        <taxon>Arthropoda</taxon>
        <taxon>Chelicerata</taxon>
        <taxon>Arachnida</taxon>
        <taxon>Araneae</taxon>
        <taxon>Araneomorphae</taxon>
        <taxon>Entelegynae</taxon>
        <taxon>Araneoidea</taxon>
        <taxon>Araneidae</taxon>
        <taxon>Caerostris</taxon>
    </lineage>
</organism>
<feature type="transmembrane region" description="Helical" evidence="1">
    <location>
        <begin position="573"/>
        <end position="593"/>
    </location>
</feature>
<feature type="transmembrane region" description="Helical" evidence="1">
    <location>
        <begin position="649"/>
        <end position="668"/>
    </location>
</feature>
<dbReference type="SMART" id="SM00703">
    <property type="entry name" value="NRF"/>
    <property type="match status" value="1"/>
</dbReference>
<keyword evidence="1" id="KW-0812">Transmembrane</keyword>
<feature type="transmembrane region" description="Helical" evidence="1">
    <location>
        <begin position="245"/>
        <end position="267"/>
    </location>
</feature>
<feature type="chain" id="PRO_5043551319" evidence="2">
    <location>
        <begin position="27"/>
        <end position="763"/>
    </location>
</feature>
<evidence type="ECO:0000256" key="2">
    <source>
        <dbReference type="SAM" id="SignalP"/>
    </source>
</evidence>
<reference evidence="4 5" key="1">
    <citation type="submission" date="2021-06" db="EMBL/GenBank/DDBJ databases">
        <title>Caerostris darwini draft genome.</title>
        <authorList>
            <person name="Kono N."/>
            <person name="Arakawa K."/>
        </authorList>
    </citation>
    <scope>NUCLEOTIDE SEQUENCE [LARGE SCALE GENOMIC DNA]</scope>
</reference>
<dbReference type="Proteomes" id="UP001054837">
    <property type="component" value="Unassembled WGS sequence"/>
</dbReference>
<feature type="transmembrane region" description="Helical" evidence="1">
    <location>
        <begin position="492"/>
        <end position="513"/>
    </location>
</feature>
<dbReference type="InterPro" id="IPR002656">
    <property type="entry name" value="Acyl_transf_3_dom"/>
</dbReference>
<name>A0AAV4UY34_9ARAC</name>
<feature type="domain" description="Nose resistant-to-fluoxetine protein N-terminal" evidence="3">
    <location>
        <begin position="74"/>
        <end position="233"/>
    </location>
</feature>
<sequence>MARISAWVSISLLLVVFGGLAVLASVENSTTENDAEEHVETFEELEKRLKSNVGSLVRRVLPVLMKGSSDAQVSGQCSASIIKVIGGLRQLKEWAMRLIDATGKLPPGILEGTSLSMGDFDECLDIKVGKRDEIPETHEEAFFSGKYCLLEFHRPETINRAIADFESGNLDTPIAKTKTFLNLFVRYKHLTNATMKLGVCVPSKCSRDDIENVVNSESLREHIGNVHVAYCQAKNDRETSTEQTILVVIFGFIISFLLLTTAADAYLRLRNDGEDLKPERQSSIRLMIQKTSLYGNAMKVLSTKRASESLQCLSGLRTLIIMMIIYSHTYGYLHKLHFQKYSKAANFLRFFESFTFSGIGNGSVVLDSLIMIAGITITYNRWRFVSKENKVKLNIFRMLLSRYFRMSAAQILAISVFLLFPLIGTGPIWTAYMTPELTNCRKRWWINLLYIGNFYEPKDVCLYHTWVLSLLMQLTIFGAVAIFILKKSRRCGIFFIILLILSGVIFVGIMTVIHELPGSLAFYMLGKRTFPIAWTDVFIKPLDHVGPFCVGLLTGYFLAMKKEKLDISRVTSIFFWCLSIACTTAVMFGLYSYRHGDVMDTPLATFYAIMHRNVWCSGIAWIVIACTTHHGGPVSRVLKCRFFVTTDRLCYMAYLIHLPVMHFRSASIRERWYLGHLETFFMATSYIVIAFMASLFLNIIFVEPYYVIEKHVATFFRPNDKVIFETKTQLNEISIPDGSANTKSTTVSNGVVHTEHVKTSDVI</sequence>
<feature type="signal peptide" evidence="2">
    <location>
        <begin position="1"/>
        <end position="26"/>
    </location>
</feature>
<keyword evidence="5" id="KW-1185">Reference proteome</keyword>
<feature type="transmembrane region" description="Helical" evidence="1">
    <location>
        <begin position="353"/>
        <end position="382"/>
    </location>
</feature>
<evidence type="ECO:0000313" key="5">
    <source>
        <dbReference type="Proteomes" id="UP001054837"/>
    </source>
</evidence>
<feature type="transmembrane region" description="Helical" evidence="1">
    <location>
        <begin position="544"/>
        <end position="561"/>
    </location>
</feature>
<dbReference type="PANTHER" id="PTHR11161:SF0">
    <property type="entry name" value="O-ACYLTRANSFERASE LIKE PROTEIN"/>
    <property type="match status" value="1"/>
</dbReference>
<dbReference type="Pfam" id="PF01757">
    <property type="entry name" value="Acyl_transf_3"/>
    <property type="match status" value="1"/>
</dbReference>
<feature type="transmembrane region" description="Helical" evidence="1">
    <location>
        <begin position="605"/>
        <end position="628"/>
    </location>
</feature>
<dbReference type="AlphaFoldDB" id="A0AAV4UY34"/>
<protein>
    <submittedName>
        <fullName evidence="4">Nose resistant to fluoxetine protein 6</fullName>
    </submittedName>
</protein>
<feature type="transmembrane region" description="Helical" evidence="1">
    <location>
        <begin position="403"/>
        <end position="423"/>
    </location>
</feature>
<dbReference type="EMBL" id="BPLQ01012149">
    <property type="protein sequence ID" value="GIY62992.1"/>
    <property type="molecule type" value="Genomic_DNA"/>
</dbReference>
<dbReference type="GO" id="GO:0016747">
    <property type="term" value="F:acyltransferase activity, transferring groups other than amino-acyl groups"/>
    <property type="evidence" value="ECO:0007669"/>
    <property type="project" value="InterPro"/>
</dbReference>
<evidence type="ECO:0000313" key="4">
    <source>
        <dbReference type="EMBL" id="GIY62992.1"/>
    </source>
</evidence>
<comment type="caution">
    <text evidence="4">The sequence shown here is derived from an EMBL/GenBank/DDBJ whole genome shotgun (WGS) entry which is preliminary data.</text>
</comment>
<evidence type="ECO:0000259" key="3">
    <source>
        <dbReference type="SMART" id="SM00703"/>
    </source>
</evidence>
<keyword evidence="2" id="KW-0732">Signal</keyword>
<feature type="transmembrane region" description="Helical" evidence="1">
    <location>
        <begin position="463"/>
        <end position="485"/>
    </location>
</feature>
<dbReference type="Pfam" id="PF20146">
    <property type="entry name" value="NRF"/>
    <property type="match status" value="1"/>
</dbReference>
<dbReference type="InterPro" id="IPR006621">
    <property type="entry name" value="Nose-resist-to-fluoxetine_N"/>
</dbReference>
<dbReference type="InterPro" id="IPR052728">
    <property type="entry name" value="O2_lipid_transport_reg"/>
</dbReference>
<keyword evidence="1" id="KW-0472">Membrane</keyword>